<keyword evidence="2" id="KW-1185">Reference proteome</keyword>
<evidence type="ECO:0000313" key="1">
    <source>
        <dbReference type="EMBL" id="KAI9919081.1"/>
    </source>
</evidence>
<name>A0ACC0WM28_9STRA</name>
<organism evidence="1 2">
    <name type="scientific">Peronosclerospora sorghi</name>
    <dbReference type="NCBI Taxonomy" id="230839"/>
    <lineage>
        <taxon>Eukaryota</taxon>
        <taxon>Sar</taxon>
        <taxon>Stramenopiles</taxon>
        <taxon>Oomycota</taxon>
        <taxon>Peronosporomycetes</taxon>
        <taxon>Peronosporales</taxon>
        <taxon>Peronosporaceae</taxon>
        <taxon>Peronosclerospora</taxon>
    </lineage>
</organism>
<gene>
    <name evidence="1" type="ORF">PsorP6_011902</name>
</gene>
<comment type="caution">
    <text evidence="1">The sequence shown here is derived from an EMBL/GenBank/DDBJ whole genome shotgun (WGS) entry which is preliminary data.</text>
</comment>
<dbReference type="Proteomes" id="UP001163321">
    <property type="component" value="Chromosome 12"/>
</dbReference>
<reference evidence="1 2" key="1">
    <citation type="journal article" date="2022" name="bioRxiv">
        <title>The genome of the oomycete Peronosclerospora sorghi, a cosmopolitan pathogen of maize and sorghum, is inflated with dispersed pseudogenes.</title>
        <authorList>
            <person name="Fletcher K."/>
            <person name="Martin F."/>
            <person name="Isakeit T."/>
            <person name="Cavanaugh K."/>
            <person name="Magill C."/>
            <person name="Michelmore R."/>
        </authorList>
    </citation>
    <scope>NUCLEOTIDE SEQUENCE [LARGE SCALE GENOMIC DNA]</scope>
    <source>
        <strain evidence="1">P6</strain>
    </source>
</reference>
<evidence type="ECO:0000313" key="2">
    <source>
        <dbReference type="Proteomes" id="UP001163321"/>
    </source>
</evidence>
<sequence length="287" mass="32357">MFPPCDNDPEEQLLRPSLDPEQVNMTTSSDFQGIRHQAIGENASGYQSLPILATASTYWHKIQMMEAATLMRYFRYANVVLAVFQALAGFLGLFNLVVLDITCFLISFYAIIFALLLLAFECRFKHMEPWIREQFGFLFTYRGRTAFIFLVGFMDFGMEGGLARVVGVLLCGNALLSLGIMLFHPQFRQGTLHSHMDPTATYRPAVEETETLLRQHEGLVSKAGAFVLHEAEQHPEAMAKVARVGWGETCSWILNLALVSDRWPNRMRHSMATCLLRQSSGIVHNGT</sequence>
<accession>A0ACC0WM28</accession>
<proteinExistence type="predicted"/>
<protein>
    <submittedName>
        <fullName evidence="1">Uncharacterized protein</fullName>
    </submittedName>
</protein>
<dbReference type="EMBL" id="CM047591">
    <property type="protein sequence ID" value="KAI9919081.1"/>
    <property type="molecule type" value="Genomic_DNA"/>
</dbReference>